<accession>A0A9Q0JFW8</accession>
<dbReference type="Proteomes" id="UP001141552">
    <property type="component" value="Unassembled WGS sequence"/>
</dbReference>
<evidence type="ECO:0000313" key="1">
    <source>
        <dbReference type="EMBL" id="KAJ4839145.1"/>
    </source>
</evidence>
<dbReference type="Gene3D" id="3.10.450.10">
    <property type="match status" value="1"/>
</dbReference>
<dbReference type="InterPro" id="IPR046350">
    <property type="entry name" value="Cystatin_sf"/>
</dbReference>
<evidence type="ECO:0008006" key="3">
    <source>
        <dbReference type="Google" id="ProtNLM"/>
    </source>
</evidence>
<evidence type="ECO:0000313" key="2">
    <source>
        <dbReference type="Proteomes" id="UP001141552"/>
    </source>
</evidence>
<reference evidence="1" key="1">
    <citation type="submission" date="2022-02" db="EMBL/GenBank/DDBJ databases">
        <authorList>
            <person name="Henning P.M."/>
            <person name="McCubbin A.G."/>
            <person name="Shore J.S."/>
        </authorList>
    </citation>
    <scope>NUCLEOTIDE SEQUENCE</scope>
    <source>
        <strain evidence="1">F60SS</strain>
        <tissue evidence="1">Leaves</tissue>
    </source>
</reference>
<dbReference type="EMBL" id="JAKUCV010003389">
    <property type="protein sequence ID" value="KAJ4839145.1"/>
    <property type="molecule type" value="Genomic_DNA"/>
</dbReference>
<protein>
    <recommendedName>
        <fullName evidence="3">Cystatin domain-containing protein</fullName>
    </recommendedName>
</protein>
<keyword evidence="2" id="KW-1185">Reference proteome</keyword>
<proteinExistence type="predicted"/>
<dbReference type="SUPFAM" id="SSF54403">
    <property type="entry name" value="Cystatin/monellin"/>
    <property type="match status" value="1"/>
</dbReference>
<organism evidence="1 2">
    <name type="scientific">Turnera subulata</name>
    <dbReference type="NCBI Taxonomy" id="218843"/>
    <lineage>
        <taxon>Eukaryota</taxon>
        <taxon>Viridiplantae</taxon>
        <taxon>Streptophyta</taxon>
        <taxon>Embryophyta</taxon>
        <taxon>Tracheophyta</taxon>
        <taxon>Spermatophyta</taxon>
        <taxon>Magnoliopsida</taxon>
        <taxon>eudicotyledons</taxon>
        <taxon>Gunneridae</taxon>
        <taxon>Pentapetalae</taxon>
        <taxon>rosids</taxon>
        <taxon>fabids</taxon>
        <taxon>Malpighiales</taxon>
        <taxon>Passifloraceae</taxon>
        <taxon>Turnera</taxon>
    </lineage>
</organism>
<dbReference type="PANTHER" id="PTHR31260">
    <property type="entry name" value="CYSTATIN/MONELLIN SUPERFAMILY PROTEIN"/>
    <property type="match status" value="1"/>
</dbReference>
<gene>
    <name evidence="1" type="ORF">Tsubulata_008309</name>
</gene>
<dbReference type="PANTHER" id="PTHR31260:SF28">
    <property type="entry name" value="CYSTATIN DOMAIN PROTEIN"/>
    <property type="match status" value="1"/>
</dbReference>
<reference evidence="1" key="2">
    <citation type="journal article" date="2023" name="Plants (Basel)">
        <title>Annotation of the Turnera subulata (Passifloraceae) Draft Genome Reveals the S-Locus Evolved after the Divergence of Turneroideae from Passifloroideae in a Stepwise Manner.</title>
        <authorList>
            <person name="Henning P.M."/>
            <person name="Roalson E.H."/>
            <person name="Mir W."/>
            <person name="McCubbin A.G."/>
            <person name="Shore J.S."/>
        </authorList>
    </citation>
    <scope>NUCLEOTIDE SEQUENCE</scope>
    <source>
        <strain evidence="1">F60SS</strain>
    </source>
</reference>
<name>A0A9Q0JFW8_9ROSI</name>
<sequence>MDASSLPNLDEWYSYVEDEDLRKDAIQYFRHSLHTKGFDISLKPPSSRLVADAIIPKRLDDPAQRDEIKFAANYAVATYNSKMGKPLLLVEIVKANVAWRYGRFYLTLRAVDERTLELKTYQTRVYLYYQFNLLNKDEDEVETFMPLPDTQFCNRFGI</sequence>
<dbReference type="AlphaFoldDB" id="A0A9Q0JFW8"/>
<comment type="caution">
    <text evidence="1">The sequence shown here is derived from an EMBL/GenBank/DDBJ whole genome shotgun (WGS) entry which is preliminary data.</text>
</comment>
<dbReference type="InterPro" id="IPR006462">
    <property type="entry name" value="MS5"/>
</dbReference>